<reference evidence="1" key="1">
    <citation type="submission" date="2021-03" db="EMBL/GenBank/DDBJ databases">
        <title>Taxonomic study of Clostridium polyendosporum from meadow-gley soil under rice.</title>
        <authorList>
            <person name="Kobayashi H."/>
            <person name="Tanizawa Y."/>
            <person name="Yagura M."/>
        </authorList>
    </citation>
    <scope>NUCLEOTIDE SEQUENCE</scope>
    <source>
        <strain evidence="1">JCM 30710</strain>
    </source>
</reference>
<gene>
    <name evidence="1" type="ORF">CPJCM30710_19570</name>
</gene>
<proteinExistence type="predicted"/>
<dbReference type="Proteomes" id="UP000679179">
    <property type="component" value="Unassembled WGS sequence"/>
</dbReference>
<keyword evidence="2" id="KW-1185">Reference proteome</keyword>
<dbReference type="AlphaFoldDB" id="A0A919S0Z8"/>
<evidence type="ECO:0000313" key="1">
    <source>
        <dbReference type="EMBL" id="GIM29291.1"/>
    </source>
</evidence>
<dbReference type="EMBL" id="BOPZ01000015">
    <property type="protein sequence ID" value="GIM29291.1"/>
    <property type="molecule type" value="Genomic_DNA"/>
</dbReference>
<name>A0A919S0Z8_9CLOT</name>
<evidence type="ECO:0000313" key="2">
    <source>
        <dbReference type="Proteomes" id="UP000679179"/>
    </source>
</evidence>
<sequence>MLSLNKAKIPNPINVVTQTKNNIKNLCFMLKFLKIFMKSSLKVDMRKFYIHFDNYVTAVCFEKSPHLSL</sequence>
<comment type="caution">
    <text evidence="1">The sequence shown here is derived from an EMBL/GenBank/DDBJ whole genome shotgun (WGS) entry which is preliminary data.</text>
</comment>
<protein>
    <submittedName>
        <fullName evidence="1">Uncharacterized protein</fullName>
    </submittedName>
</protein>
<organism evidence="1 2">
    <name type="scientific">Clostridium polyendosporum</name>
    <dbReference type="NCBI Taxonomy" id="69208"/>
    <lineage>
        <taxon>Bacteria</taxon>
        <taxon>Bacillati</taxon>
        <taxon>Bacillota</taxon>
        <taxon>Clostridia</taxon>
        <taxon>Eubacteriales</taxon>
        <taxon>Clostridiaceae</taxon>
        <taxon>Clostridium</taxon>
    </lineage>
</organism>
<accession>A0A919S0Z8</accession>